<reference evidence="2" key="1">
    <citation type="journal article" date="2019" name="Int. J. Syst. Evol. Microbiol.">
        <title>The Global Catalogue of Microorganisms (GCM) 10K type strain sequencing project: providing services to taxonomists for standard genome sequencing and annotation.</title>
        <authorList>
            <consortium name="The Broad Institute Genomics Platform"/>
            <consortium name="The Broad Institute Genome Sequencing Center for Infectious Disease"/>
            <person name="Wu L."/>
            <person name="Ma J."/>
        </authorList>
    </citation>
    <scope>NUCLEOTIDE SEQUENCE [LARGE SCALE GENOMIC DNA]</scope>
    <source>
        <strain evidence="2">KCTC 12861</strain>
    </source>
</reference>
<evidence type="ECO:0000313" key="2">
    <source>
        <dbReference type="Proteomes" id="UP000637980"/>
    </source>
</evidence>
<organism evidence="1 2">
    <name type="scientific">Pseudovibrio japonicus</name>
    <dbReference type="NCBI Taxonomy" id="366534"/>
    <lineage>
        <taxon>Bacteria</taxon>
        <taxon>Pseudomonadati</taxon>
        <taxon>Pseudomonadota</taxon>
        <taxon>Alphaproteobacteria</taxon>
        <taxon>Hyphomicrobiales</taxon>
        <taxon>Stappiaceae</taxon>
        <taxon>Pseudovibrio</taxon>
    </lineage>
</organism>
<dbReference type="EMBL" id="BMXE01000010">
    <property type="protein sequence ID" value="GHB47872.1"/>
    <property type="molecule type" value="Genomic_DNA"/>
</dbReference>
<dbReference type="Proteomes" id="UP000637980">
    <property type="component" value="Unassembled WGS sequence"/>
</dbReference>
<protein>
    <submittedName>
        <fullName evidence="1">Uncharacterized protein</fullName>
    </submittedName>
</protein>
<gene>
    <name evidence="1" type="ORF">GCM10007094_41480</name>
</gene>
<evidence type="ECO:0000313" key="1">
    <source>
        <dbReference type="EMBL" id="GHB47872.1"/>
    </source>
</evidence>
<comment type="caution">
    <text evidence="1">The sequence shown here is derived from an EMBL/GenBank/DDBJ whole genome shotgun (WGS) entry which is preliminary data.</text>
</comment>
<proteinExistence type="predicted"/>
<accession>A0ABQ3ES43</accession>
<keyword evidence="2" id="KW-1185">Reference proteome</keyword>
<name>A0ABQ3ES43_9HYPH</name>
<sequence>MADTEGFLEKLEYMRKKRNFDMYFNMLTYKHFLSDFSQGTKCYVVCYVAGRYLCHNNVILPNV</sequence>